<evidence type="ECO:0000313" key="2">
    <source>
        <dbReference type="EMBL" id="RUT30323.1"/>
    </source>
</evidence>
<keyword evidence="3" id="KW-1185">Reference proteome</keyword>
<dbReference type="EMBL" id="RZNJ01000004">
    <property type="protein sequence ID" value="RUT30323.1"/>
    <property type="molecule type" value="Genomic_DNA"/>
</dbReference>
<organism evidence="2 3">
    <name type="scientific">Arsenicitalea aurantiaca</name>
    <dbReference type="NCBI Taxonomy" id="1783274"/>
    <lineage>
        <taxon>Bacteria</taxon>
        <taxon>Pseudomonadati</taxon>
        <taxon>Pseudomonadota</taxon>
        <taxon>Alphaproteobacteria</taxon>
        <taxon>Hyphomicrobiales</taxon>
        <taxon>Devosiaceae</taxon>
        <taxon>Arsenicitalea</taxon>
    </lineage>
</organism>
<reference evidence="2 3" key="1">
    <citation type="journal article" date="2016" name="Int. J. Syst. Evol. Microbiol.">
        <title>Arsenicitalea aurantiaca gen. nov., sp. nov., a new member of the family Hyphomicrobiaceae, isolated from high-arsenic sediment.</title>
        <authorList>
            <person name="Mu Y."/>
            <person name="Zhou L."/>
            <person name="Zeng X.C."/>
            <person name="Liu L."/>
            <person name="Pan Y."/>
            <person name="Chen X."/>
            <person name="Wang J."/>
            <person name="Li S."/>
            <person name="Li W.J."/>
            <person name="Wang Y."/>
        </authorList>
    </citation>
    <scope>NUCLEOTIDE SEQUENCE [LARGE SCALE GENOMIC DNA]</scope>
    <source>
        <strain evidence="2 3">42-50</strain>
    </source>
</reference>
<evidence type="ECO:0000256" key="1">
    <source>
        <dbReference type="SAM" id="MobiDB-lite"/>
    </source>
</evidence>
<name>A0A433X8E5_9HYPH</name>
<dbReference type="AlphaFoldDB" id="A0A433X8E5"/>
<dbReference type="Proteomes" id="UP000281547">
    <property type="component" value="Unassembled WGS sequence"/>
</dbReference>
<evidence type="ECO:0000313" key="3">
    <source>
        <dbReference type="Proteomes" id="UP000281547"/>
    </source>
</evidence>
<accession>A0A433X8E5</accession>
<protein>
    <submittedName>
        <fullName evidence="2">Uncharacterized protein</fullName>
    </submittedName>
</protein>
<feature type="region of interest" description="Disordered" evidence="1">
    <location>
        <begin position="43"/>
        <end position="66"/>
    </location>
</feature>
<sequence>MHEDRRERIASVIDQELQRQARTSATRLDVSAMADAVDTALGGASLAPGEADEGKTPAELNSSNDI</sequence>
<proteinExistence type="predicted"/>
<gene>
    <name evidence="2" type="ORF">EMQ25_13515</name>
</gene>
<dbReference type="RefSeq" id="WP_127189104.1">
    <property type="nucleotide sequence ID" value="NZ_RZNJ01000004.1"/>
</dbReference>
<comment type="caution">
    <text evidence="2">The sequence shown here is derived from an EMBL/GenBank/DDBJ whole genome shotgun (WGS) entry which is preliminary data.</text>
</comment>
<dbReference type="OrthoDB" id="9954493at2"/>